<dbReference type="InterPro" id="IPR001192">
    <property type="entry name" value="PI-PLC_fam"/>
</dbReference>
<feature type="domain" description="EF-hand" evidence="15">
    <location>
        <begin position="147"/>
        <end position="175"/>
    </location>
</feature>
<dbReference type="Pfam" id="PF00168">
    <property type="entry name" value="C2"/>
    <property type="match status" value="1"/>
</dbReference>
<name>A0A210Q3C9_MIZYE</name>
<dbReference type="CDD" id="cd16202">
    <property type="entry name" value="EFh_PI-PLCdelta"/>
    <property type="match status" value="1"/>
</dbReference>
<dbReference type="Pfam" id="PF00169">
    <property type="entry name" value="PH"/>
    <property type="match status" value="1"/>
</dbReference>
<dbReference type="Gene3D" id="2.60.40.150">
    <property type="entry name" value="C2 domain"/>
    <property type="match status" value="1"/>
</dbReference>
<evidence type="ECO:0000256" key="10">
    <source>
        <dbReference type="RuleBase" id="RU361133"/>
    </source>
</evidence>
<dbReference type="GO" id="GO:0005737">
    <property type="term" value="C:cytoplasm"/>
    <property type="evidence" value="ECO:0007669"/>
    <property type="project" value="UniProtKB-SubCell"/>
</dbReference>
<accession>A0A210Q3C9</accession>
<dbReference type="AlphaFoldDB" id="A0A210Q3C9"/>
<dbReference type="CDD" id="cd00275">
    <property type="entry name" value="C2_PLC_like"/>
    <property type="match status" value="1"/>
</dbReference>
<dbReference type="SUPFAM" id="SSF47473">
    <property type="entry name" value="EF-hand"/>
    <property type="match status" value="1"/>
</dbReference>
<keyword evidence="17" id="KW-1185">Reference proteome</keyword>
<dbReference type="SUPFAM" id="SSF50729">
    <property type="entry name" value="PH domain-like"/>
    <property type="match status" value="1"/>
</dbReference>
<dbReference type="SMART" id="SM00233">
    <property type="entry name" value="PH"/>
    <property type="match status" value="1"/>
</dbReference>
<evidence type="ECO:0000259" key="14">
    <source>
        <dbReference type="PROSITE" id="PS50008"/>
    </source>
</evidence>
<keyword evidence="7 10" id="KW-0443">Lipid metabolism</keyword>
<comment type="catalytic activity">
    <reaction evidence="9">
        <text>a 1,2-diacyl-sn-glycero-3-phospho-(1D-myo-inositol-4,5-bisphosphate) + H2O = 1D-myo-inositol 1,4,5-trisphosphate + a 1,2-diacyl-sn-glycerol + H(+)</text>
        <dbReference type="Rhea" id="RHEA:33179"/>
        <dbReference type="ChEBI" id="CHEBI:15377"/>
        <dbReference type="ChEBI" id="CHEBI:15378"/>
        <dbReference type="ChEBI" id="CHEBI:17815"/>
        <dbReference type="ChEBI" id="CHEBI:58456"/>
        <dbReference type="ChEBI" id="CHEBI:203600"/>
        <dbReference type="EC" id="3.1.4.11"/>
    </reaction>
    <physiologicalReaction direction="left-to-right" evidence="9">
        <dbReference type="Rhea" id="RHEA:33180"/>
    </physiologicalReaction>
</comment>
<dbReference type="SMART" id="SM00054">
    <property type="entry name" value="EFh"/>
    <property type="match status" value="2"/>
</dbReference>
<keyword evidence="6 10" id="KW-0442">Lipid degradation</keyword>
<dbReference type="Gene3D" id="3.20.20.190">
    <property type="entry name" value="Phosphatidylinositol (PI) phosphodiesterase"/>
    <property type="match status" value="1"/>
</dbReference>
<dbReference type="InterPro" id="IPR000909">
    <property type="entry name" value="PLipase_C_PInositol-sp_X_dom"/>
</dbReference>
<dbReference type="Pfam" id="PF00387">
    <property type="entry name" value="PI-PLC-Y"/>
    <property type="match status" value="1"/>
</dbReference>
<evidence type="ECO:0000256" key="4">
    <source>
        <dbReference type="ARBA" id="ARBA00022490"/>
    </source>
</evidence>
<keyword evidence="8" id="KW-0807">Transducer</keyword>
<dbReference type="PROSITE" id="PS50222">
    <property type="entry name" value="EF_HAND_2"/>
    <property type="match status" value="2"/>
</dbReference>
<organism evidence="16 17">
    <name type="scientific">Mizuhopecten yessoensis</name>
    <name type="common">Japanese scallop</name>
    <name type="synonym">Patinopecten yessoensis</name>
    <dbReference type="NCBI Taxonomy" id="6573"/>
    <lineage>
        <taxon>Eukaryota</taxon>
        <taxon>Metazoa</taxon>
        <taxon>Spiralia</taxon>
        <taxon>Lophotrochozoa</taxon>
        <taxon>Mollusca</taxon>
        <taxon>Bivalvia</taxon>
        <taxon>Autobranchia</taxon>
        <taxon>Pteriomorphia</taxon>
        <taxon>Pectinida</taxon>
        <taxon>Pectinoidea</taxon>
        <taxon>Pectinidae</taxon>
        <taxon>Mizuhopecten</taxon>
    </lineage>
</organism>
<evidence type="ECO:0000259" key="15">
    <source>
        <dbReference type="PROSITE" id="PS50222"/>
    </source>
</evidence>
<dbReference type="InterPro" id="IPR015359">
    <property type="entry name" value="PLC_EF-hand-like"/>
</dbReference>
<evidence type="ECO:0000256" key="6">
    <source>
        <dbReference type="ARBA" id="ARBA00022963"/>
    </source>
</evidence>
<dbReference type="InterPro" id="IPR001711">
    <property type="entry name" value="PLipase_C_Pinositol-sp_Y"/>
</dbReference>
<dbReference type="PROSITE" id="PS00018">
    <property type="entry name" value="EF_HAND_1"/>
    <property type="match status" value="1"/>
</dbReference>
<evidence type="ECO:0000313" key="16">
    <source>
        <dbReference type="EMBL" id="OWF43253.1"/>
    </source>
</evidence>
<comment type="caution">
    <text evidence="16">The sequence shown here is derived from an EMBL/GenBank/DDBJ whole genome shotgun (WGS) entry which is preliminary data.</text>
</comment>
<dbReference type="InterPro" id="IPR003226">
    <property type="entry name" value="MYG1_exonuclease"/>
</dbReference>
<dbReference type="InterPro" id="IPR001849">
    <property type="entry name" value="PH_domain"/>
</dbReference>
<dbReference type="InterPro" id="IPR018247">
    <property type="entry name" value="EF_Hand_1_Ca_BS"/>
</dbReference>
<dbReference type="PROSITE" id="PS50003">
    <property type="entry name" value="PH_DOMAIN"/>
    <property type="match status" value="1"/>
</dbReference>
<dbReference type="SMART" id="SM00149">
    <property type="entry name" value="PLCYc"/>
    <property type="match status" value="1"/>
</dbReference>
<dbReference type="SMART" id="SM00239">
    <property type="entry name" value="C2"/>
    <property type="match status" value="1"/>
</dbReference>
<dbReference type="EMBL" id="NEDP02005138">
    <property type="protein sequence ID" value="OWF43253.1"/>
    <property type="molecule type" value="Genomic_DNA"/>
</dbReference>
<dbReference type="Proteomes" id="UP000242188">
    <property type="component" value="Unassembled WGS sequence"/>
</dbReference>
<proteinExistence type="predicted"/>
<evidence type="ECO:0000256" key="3">
    <source>
        <dbReference type="ARBA" id="ARBA00012368"/>
    </source>
</evidence>
<dbReference type="STRING" id="6573.A0A210Q3C9"/>
<dbReference type="FunFam" id="1.10.238.10:FF:000005">
    <property type="entry name" value="Phosphoinositide phospholipase C"/>
    <property type="match status" value="1"/>
</dbReference>
<dbReference type="InterPro" id="IPR011992">
    <property type="entry name" value="EF-hand-dom_pair"/>
</dbReference>
<dbReference type="GO" id="GO:0005509">
    <property type="term" value="F:calcium ion binding"/>
    <property type="evidence" value="ECO:0007669"/>
    <property type="project" value="InterPro"/>
</dbReference>
<gene>
    <name evidence="16" type="ORF">KP79_PYT18796</name>
</gene>
<evidence type="ECO:0000256" key="9">
    <source>
        <dbReference type="ARBA" id="ARBA00023674"/>
    </source>
</evidence>
<dbReference type="Pfam" id="PF09279">
    <property type="entry name" value="EF-hand_like"/>
    <property type="match status" value="1"/>
</dbReference>
<dbReference type="InterPro" id="IPR002048">
    <property type="entry name" value="EF_hand_dom"/>
</dbReference>
<dbReference type="PROSITE" id="PS50008">
    <property type="entry name" value="PIPLC_Y_DOMAIN"/>
    <property type="match status" value="1"/>
</dbReference>
<dbReference type="GO" id="GO:0035556">
    <property type="term" value="P:intracellular signal transduction"/>
    <property type="evidence" value="ECO:0007669"/>
    <property type="project" value="InterPro"/>
</dbReference>
<evidence type="ECO:0000256" key="7">
    <source>
        <dbReference type="ARBA" id="ARBA00023098"/>
    </source>
</evidence>
<reference evidence="16 17" key="1">
    <citation type="journal article" date="2017" name="Nat. Ecol. Evol.">
        <title>Scallop genome provides insights into evolution of bilaterian karyotype and development.</title>
        <authorList>
            <person name="Wang S."/>
            <person name="Zhang J."/>
            <person name="Jiao W."/>
            <person name="Li J."/>
            <person name="Xun X."/>
            <person name="Sun Y."/>
            <person name="Guo X."/>
            <person name="Huan P."/>
            <person name="Dong B."/>
            <person name="Zhang L."/>
            <person name="Hu X."/>
            <person name="Sun X."/>
            <person name="Wang J."/>
            <person name="Zhao C."/>
            <person name="Wang Y."/>
            <person name="Wang D."/>
            <person name="Huang X."/>
            <person name="Wang R."/>
            <person name="Lv J."/>
            <person name="Li Y."/>
            <person name="Zhang Z."/>
            <person name="Liu B."/>
            <person name="Lu W."/>
            <person name="Hui Y."/>
            <person name="Liang J."/>
            <person name="Zhou Z."/>
            <person name="Hou R."/>
            <person name="Li X."/>
            <person name="Liu Y."/>
            <person name="Li H."/>
            <person name="Ning X."/>
            <person name="Lin Y."/>
            <person name="Zhao L."/>
            <person name="Xing Q."/>
            <person name="Dou J."/>
            <person name="Li Y."/>
            <person name="Mao J."/>
            <person name="Guo H."/>
            <person name="Dou H."/>
            <person name="Li T."/>
            <person name="Mu C."/>
            <person name="Jiang W."/>
            <person name="Fu Q."/>
            <person name="Fu X."/>
            <person name="Miao Y."/>
            <person name="Liu J."/>
            <person name="Yu Q."/>
            <person name="Li R."/>
            <person name="Liao H."/>
            <person name="Li X."/>
            <person name="Kong Y."/>
            <person name="Jiang Z."/>
            <person name="Chourrout D."/>
            <person name="Li R."/>
            <person name="Bao Z."/>
        </authorList>
    </citation>
    <scope>NUCLEOTIDE SEQUENCE [LARGE SCALE GENOMIC DNA]</scope>
    <source>
        <strain evidence="16 17">PY_sf001</strain>
    </source>
</reference>
<feature type="compositionally biased region" description="Acidic residues" evidence="11">
    <location>
        <begin position="451"/>
        <end position="465"/>
    </location>
</feature>
<evidence type="ECO:0000256" key="1">
    <source>
        <dbReference type="ARBA" id="ARBA00001913"/>
    </source>
</evidence>
<dbReference type="Gene3D" id="1.10.238.10">
    <property type="entry name" value="EF-hand"/>
    <property type="match status" value="2"/>
</dbReference>
<evidence type="ECO:0000259" key="13">
    <source>
        <dbReference type="PROSITE" id="PS50004"/>
    </source>
</evidence>
<protein>
    <recommendedName>
        <fullName evidence="3 10">Phosphoinositide phospholipase C</fullName>
        <ecNumber evidence="3 10">3.1.4.11</ecNumber>
    </recommendedName>
</protein>
<evidence type="ECO:0000256" key="8">
    <source>
        <dbReference type="ARBA" id="ARBA00023224"/>
    </source>
</evidence>
<dbReference type="PRINTS" id="PR00390">
    <property type="entry name" value="PHPHLIPASEC"/>
</dbReference>
<dbReference type="InterPro" id="IPR000008">
    <property type="entry name" value="C2_dom"/>
</dbReference>
<evidence type="ECO:0000313" key="17">
    <source>
        <dbReference type="Proteomes" id="UP000242188"/>
    </source>
</evidence>
<dbReference type="SMART" id="SM00148">
    <property type="entry name" value="PLCXc"/>
    <property type="match status" value="1"/>
</dbReference>
<keyword evidence="10" id="KW-0378">Hydrolase</keyword>
<dbReference type="SUPFAM" id="SSF51695">
    <property type="entry name" value="PLC-like phosphodiesterases"/>
    <property type="match status" value="1"/>
</dbReference>
<evidence type="ECO:0000256" key="5">
    <source>
        <dbReference type="ARBA" id="ARBA00022837"/>
    </source>
</evidence>
<dbReference type="PANTHER" id="PTHR10336:SF209">
    <property type="entry name" value="PHOSPHOINOSITIDE PHOSPHOLIPASE C"/>
    <property type="match status" value="1"/>
</dbReference>
<comment type="subcellular location">
    <subcellularLocation>
        <location evidence="2">Cytoplasm</location>
    </subcellularLocation>
</comment>
<dbReference type="GO" id="GO:0004435">
    <property type="term" value="F:phosphatidylinositol-4,5-bisphosphate phospholipase C activity"/>
    <property type="evidence" value="ECO:0007669"/>
    <property type="project" value="UniProtKB-EC"/>
</dbReference>
<dbReference type="GO" id="GO:0016042">
    <property type="term" value="P:lipid catabolic process"/>
    <property type="evidence" value="ECO:0007669"/>
    <property type="project" value="UniProtKB-KW"/>
</dbReference>
<evidence type="ECO:0000259" key="12">
    <source>
        <dbReference type="PROSITE" id="PS50003"/>
    </source>
</evidence>
<feature type="domain" description="PH" evidence="12">
    <location>
        <begin position="18"/>
        <end position="126"/>
    </location>
</feature>
<dbReference type="InterPro" id="IPR035892">
    <property type="entry name" value="C2_domain_sf"/>
</dbReference>
<comment type="cofactor">
    <cofactor evidence="1">
        <name>Ca(2+)</name>
        <dbReference type="ChEBI" id="CHEBI:29108"/>
    </cofactor>
</comment>
<dbReference type="Gene3D" id="2.30.29.30">
    <property type="entry name" value="Pleckstrin-homology domain (PH domain)/Phosphotyrosine-binding domain (PTB)"/>
    <property type="match status" value="1"/>
</dbReference>
<feature type="domain" description="PI-PLC Y-box" evidence="14">
    <location>
        <begin position="478"/>
        <end position="595"/>
    </location>
</feature>
<dbReference type="SUPFAM" id="SSF49562">
    <property type="entry name" value="C2 domain (Calcium/lipid-binding domain, CaLB)"/>
    <property type="match status" value="1"/>
</dbReference>
<keyword evidence="4" id="KW-0963">Cytoplasm</keyword>
<dbReference type="InterPro" id="IPR011993">
    <property type="entry name" value="PH-like_dom_sf"/>
</dbReference>
<dbReference type="EC" id="3.1.4.11" evidence="3 10"/>
<dbReference type="Pfam" id="PF00388">
    <property type="entry name" value="PI-PLC-X"/>
    <property type="match status" value="1"/>
</dbReference>
<dbReference type="PANTHER" id="PTHR10336">
    <property type="entry name" value="PHOSPHOINOSITIDE-SPECIFIC PHOSPHOLIPASE C FAMILY PROTEIN"/>
    <property type="match status" value="1"/>
</dbReference>
<feature type="domain" description="EF-hand" evidence="15">
    <location>
        <begin position="176"/>
        <end position="215"/>
    </location>
</feature>
<sequence>MDRYRSKSTRVTMDRVLSDLSRGTLLHKVKSGGMLYPRTFFLDTKDMVLRYTGSEKRFRKKKLSWQISKIREVRDGEKDYSKRLDPFDRGRCFAVIFGANHEVLYLYSNSIYERDMWVKGIQFAIHMEQYMDQKQQADRYPFFFTLNAFNMADKNNDGSLDFEEVMKLLKQLNADMDKKYVKALFDKADTEKSGKGRSRLDNAEFVQFYHLLTERAEVEEIFLRYDGGKGYMDCLDLQRFLKNDQKVTMQEDDVNEVIAAYEPQKQLQLDDHMSLIGFRTFLTSRDQQMFNPACRRVYQDMTQPITNYYISSSHNTYLVEDQLKGPSRVEAYITALSRGCRCVELDCWDGPDDEPVIYHGYTLTSKILFRDVIGAIKDYAFHSSPYPVILSIENHCSIKQQTVMGKHIRNILGDLVYAPTELPNKIPSPADLMGKIVLKGKKLPWSHSTEEAEVSDEEDEAAESQEESKSKDKSKHKLSRHFSDVVGMKAISFKSTDEAIASNGIFVSLGESKVLKMIGNDIKDVNRLSQQMLVRTYPSGSRTDSSNYNPVPMWAAGCQVVALNFQTTGAEPMQLLHGKFLDNGGSGYVLKPEFMLSAEKFSSQLEKPTKKKKLVMKMISGYQIPKPKDSKKGEVIDPFIKIEVHGSKADNQQVKTSVIQNNGFNPQWNETVSFNLNSPELVLLRFVVYDSDRYVDDFIGYYVMPLSCLQQGYRHFPLFNKTGDQLPQALIFVHTEIMTFYTLYSLDELILRRQVLGRNNFEPERLICVFGMLSLARGWKSTAKVLKLLSSSLTTGVKQMSAGSPQAKKARVDMKIGTHNGSFHCDEVLACFLLRQLPKYKDAQITRTRDPAVLDTCDIVVDVGGIFDPDKNRFDHHQRTFKETMNSLIPKKSWNTKLSSAGLVYLHFGHEVLMQILELARDDPVLDIVYDKVYENFVEEIDAVDNGINQFDGDARYQISTTISNRVRHLNPNWNEDADEEVQFKKAYEMVGAEFLDRVLYYKKAWIPARELIEKAIKERMEVDPSGEIVVLKSGGCPWKDHLFNIEEEMKLSPKLKYVLYTDNSQKWRIQCVPLKIGSFENRLSLLEEWRGIRDAELSEKSGIPGCIFVHAGGFIGGNETYEGALQMARRSLKQQNENGS</sequence>
<dbReference type="PROSITE" id="PS50004">
    <property type="entry name" value="C2"/>
    <property type="match status" value="1"/>
</dbReference>
<keyword evidence="5" id="KW-0106">Calcium</keyword>
<dbReference type="CDD" id="cd08558">
    <property type="entry name" value="PI-PLCc_eukaryota"/>
    <property type="match status" value="1"/>
</dbReference>
<dbReference type="OrthoDB" id="10265310at2759"/>
<feature type="domain" description="C2" evidence="13">
    <location>
        <begin position="595"/>
        <end position="720"/>
    </location>
</feature>
<evidence type="ECO:0000256" key="2">
    <source>
        <dbReference type="ARBA" id="ARBA00004496"/>
    </source>
</evidence>
<evidence type="ECO:0000256" key="11">
    <source>
        <dbReference type="SAM" id="MobiDB-lite"/>
    </source>
</evidence>
<dbReference type="Pfam" id="PF03690">
    <property type="entry name" value="MYG1_exonuc"/>
    <property type="match status" value="1"/>
</dbReference>
<feature type="region of interest" description="Disordered" evidence="11">
    <location>
        <begin position="448"/>
        <end position="477"/>
    </location>
</feature>
<dbReference type="PROSITE" id="PS50007">
    <property type="entry name" value="PIPLC_X_DOMAIN"/>
    <property type="match status" value="1"/>
</dbReference>
<dbReference type="InterPro" id="IPR017946">
    <property type="entry name" value="PLC-like_Pdiesterase_TIM-brl"/>
</dbReference>